<proteinExistence type="predicted"/>
<dbReference type="KEGG" id="hcz:G9Q37_17945"/>
<name>A0A6G8IL44_9BURK</name>
<dbReference type="EMBL" id="CP049989">
    <property type="protein sequence ID" value="QIM53904.1"/>
    <property type="molecule type" value="Genomic_DNA"/>
</dbReference>
<organism evidence="2 3">
    <name type="scientific">Hydrogenophaga crocea</name>
    <dbReference type="NCBI Taxonomy" id="2716225"/>
    <lineage>
        <taxon>Bacteria</taxon>
        <taxon>Pseudomonadati</taxon>
        <taxon>Pseudomonadota</taxon>
        <taxon>Betaproteobacteria</taxon>
        <taxon>Burkholderiales</taxon>
        <taxon>Comamonadaceae</taxon>
        <taxon>Hydrogenophaga</taxon>
    </lineage>
</organism>
<keyword evidence="3" id="KW-1185">Reference proteome</keyword>
<reference evidence="2 3" key="1">
    <citation type="submission" date="2020-03" db="EMBL/GenBank/DDBJ databases">
        <title>Hydrogenophaga sp. nov. isolated from cyanobacterial mat.</title>
        <authorList>
            <person name="Thorat V."/>
            <person name="Kirdat K."/>
            <person name="Tiwarekar B."/>
            <person name="Costa E.D."/>
            <person name="Yadav A."/>
        </authorList>
    </citation>
    <scope>NUCLEOTIDE SEQUENCE [LARGE SCALE GENOMIC DNA]</scope>
    <source>
        <strain evidence="2 3">BA0156</strain>
    </source>
</reference>
<dbReference type="Proteomes" id="UP000503162">
    <property type="component" value="Chromosome"/>
</dbReference>
<sequence>MPRKTGPTPARRTARRTGLGPVFRPLPAATGDTDPAPELREDDAPKGFTAYEDRYVLFIDILGFSELIHQSAGENPPLHGSVSAIFQALDWHFDGLGGVVDDFLDTLDLGSLGDNALRVHTFSDFVVATAPATPAGLATVLFTAFDISREWLSKKYLSRGGIARGQVLHRLEPGAAPMVFGPAFLSAYKLESQVADLPRIVLSQAVRKECDQLAEQAAPAGRFVRQLVRRCADGPHCIDVFAHLRRNGLALARDHLTEARQFRDAIAHHMEEAADTPNWYRKTDWLARRFNTAIRDTRYAHLRLDVDDD</sequence>
<protein>
    <submittedName>
        <fullName evidence="2">Uncharacterized protein</fullName>
    </submittedName>
</protein>
<dbReference type="AlphaFoldDB" id="A0A6G8IL44"/>
<dbReference type="RefSeq" id="WP_166229362.1">
    <property type="nucleotide sequence ID" value="NZ_CP049989.1"/>
</dbReference>
<accession>A0A6G8IL44</accession>
<evidence type="ECO:0000256" key="1">
    <source>
        <dbReference type="SAM" id="MobiDB-lite"/>
    </source>
</evidence>
<gene>
    <name evidence="2" type="ORF">G9Q37_17945</name>
</gene>
<evidence type="ECO:0000313" key="2">
    <source>
        <dbReference type="EMBL" id="QIM53904.1"/>
    </source>
</evidence>
<feature type="region of interest" description="Disordered" evidence="1">
    <location>
        <begin position="1"/>
        <end position="44"/>
    </location>
</feature>
<evidence type="ECO:0000313" key="3">
    <source>
        <dbReference type="Proteomes" id="UP000503162"/>
    </source>
</evidence>
<feature type="compositionally biased region" description="Low complexity" evidence="1">
    <location>
        <begin position="1"/>
        <end position="11"/>
    </location>
</feature>